<evidence type="ECO:0000256" key="2">
    <source>
        <dbReference type="SAM" id="Phobius"/>
    </source>
</evidence>
<keyword evidence="4" id="KW-1185">Reference proteome</keyword>
<sequence>MEQPDKANDAPDAPSSAGEPEAGPSADASGGHGRRPGRTAALIGTALVLGLFAGTCTGYLVQAGREPTPLPPLSQPVLPQATGKAPAPLPAAQDRRVRTDGDLRALLLEKPPGAGKADRPMGDDGWRDLADYAGDYDRPELAFGRYGMDEFRRAAVTGWVDDGYRVEIQLVQFRQEKALGADLSVDHLQGGAEAERDTDSWAVPGTGNGRAYVHNRAETESGYEPLYSAEAYGWRGDVVMEIRVYGSERVSRKTILDLAERQMERL</sequence>
<dbReference type="AlphaFoldDB" id="A0A918F323"/>
<feature type="region of interest" description="Disordered" evidence="1">
    <location>
        <begin position="1"/>
        <end position="37"/>
    </location>
</feature>
<name>A0A918F323_9ACTN</name>
<keyword evidence="2" id="KW-0812">Transmembrane</keyword>
<dbReference type="RefSeq" id="WP_229846975.1">
    <property type="nucleotide sequence ID" value="NZ_BMTU01000015.1"/>
</dbReference>
<reference evidence="3" key="2">
    <citation type="submission" date="2020-09" db="EMBL/GenBank/DDBJ databases">
        <authorList>
            <person name="Sun Q."/>
            <person name="Ohkuma M."/>
        </authorList>
    </citation>
    <scope>NUCLEOTIDE SEQUENCE</scope>
    <source>
        <strain evidence="3">JCM 4403</strain>
    </source>
</reference>
<dbReference type="Proteomes" id="UP000656732">
    <property type="component" value="Unassembled WGS sequence"/>
</dbReference>
<comment type="caution">
    <text evidence="3">The sequence shown here is derived from an EMBL/GenBank/DDBJ whole genome shotgun (WGS) entry which is preliminary data.</text>
</comment>
<gene>
    <name evidence="3" type="ORF">GCM10010280_58460</name>
</gene>
<organism evidence="3 4">
    <name type="scientific">Streptomyces pilosus</name>
    <dbReference type="NCBI Taxonomy" id="28893"/>
    <lineage>
        <taxon>Bacteria</taxon>
        <taxon>Bacillati</taxon>
        <taxon>Actinomycetota</taxon>
        <taxon>Actinomycetes</taxon>
        <taxon>Kitasatosporales</taxon>
        <taxon>Streptomycetaceae</taxon>
        <taxon>Streptomyces</taxon>
    </lineage>
</organism>
<dbReference type="EMBL" id="BMTU01000015">
    <property type="protein sequence ID" value="GGR02682.1"/>
    <property type="molecule type" value="Genomic_DNA"/>
</dbReference>
<evidence type="ECO:0000256" key="1">
    <source>
        <dbReference type="SAM" id="MobiDB-lite"/>
    </source>
</evidence>
<evidence type="ECO:0000313" key="3">
    <source>
        <dbReference type="EMBL" id="GGR02682.1"/>
    </source>
</evidence>
<keyword evidence="2" id="KW-1133">Transmembrane helix</keyword>
<evidence type="ECO:0000313" key="4">
    <source>
        <dbReference type="Proteomes" id="UP000656732"/>
    </source>
</evidence>
<proteinExistence type="predicted"/>
<keyword evidence="2" id="KW-0472">Membrane</keyword>
<reference evidence="3" key="1">
    <citation type="journal article" date="2014" name="Int. J. Syst. Evol. Microbiol.">
        <title>Complete genome sequence of Corynebacterium casei LMG S-19264T (=DSM 44701T), isolated from a smear-ripened cheese.</title>
        <authorList>
            <consortium name="US DOE Joint Genome Institute (JGI-PGF)"/>
            <person name="Walter F."/>
            <person name="Albersmeier A."/>
            <person name="Kalinowski J."/>
            <person name="Ruckert C."/>
        </authorList>
    </citation>
    <scope>NUCLEOTIDE SEQUENCE</scope>
    <source>
        <strain evidence="3">JCM 4403</strain>
    </source>
</reference>
<feature type="transmembrane region" description="Helical" evidence="2">
    <location>
        <begin position="40"/>
        <end position="61"/>
    </location>
</feature>
<protein>
    <submittedName>
        <fullName evidence="3">Uncharacterized protein</fullName>
    </submittedName>
</protein>
<accession>A0A918F323</accession>